<dbReference type="AlphaFoldDB" id="A0A7J9DCX5"/>
<accession>A0A7J9DCX5</accession>
<evidence type="ECO:0000313" key="2">
    <source>
        <dbReference type="Proteomes" id="UP000593568"/>
    </source>
</evidence>
<proteinExistence type="predicted"/>
<dbReference type="Proteomes" id="UP000593568">
    <property type="component" value="Unassembled WGS sequence"/>
</dbReference>
<sequence>MLASTQALKFAQELGFWAMEVEVDSLVVIMKLR</sequence>
<reference evidence="1 2" key="1">
    <citation type="journal article" date="2019" name="Genome Biol. Evol.">
        <title>Insights into the evolution of the New World diploid cottons (Gossypium, subgenus Houzingenia) based on genome sequencing.</title>
        <authorList>
            <person name="Grover C.E."/>
            <person name="Arick M.A. 2nd"/>
            <person name="Thrash A."/>
            <person name="Conover J.L."/>
            <person name="Sanders W.S."/>
            <person name="Peterson D.G."/>
            <person name="Frelichowski J.E."/>
            <person name="Scheffler J.A."/>
            <person name="Scheffler B.E."/>
            <person name="Wendel J.F."/>
        </authorList>
    </citation>
    <scope>NUCLEOTIDE SEQUENCE [LARGE SCALE GENOMIC DNA]</scope>
    <source>
        <strain evidence="1">8</strain>
        <tissue evidence="1">Leaf</tissue>
    </source>
</reference>
<name>A0A7J9DCX5_9ROSI</name>
<feature type="non-terminal residue" evidence="1">
    <location>
        <position position="33"/>
    </location>
</feature>
<evidence type="ECO:0008006" key="3">
    <source>
        <dbReference type="Google" id="ProtNLM"/>
    </source>
</evidence>
<protein>
    <recommendedName>
        <fullName evidence="3">RNase H type-1 domain-containing protein</fullName>
    </recommendedName>
</protein>
<evidence type="ECO:0000313" key="1">
    <source>
        <dbReference type="EMBL" id="MBA0758562.1"/>
    </source>
</evidence>
<dbReference type="EMBL" id="JABEZW010000001">
    <property type="protein sequence ID" value="MBA0758562.1"/>
    <property type="molecule type" value="Genomic_DNA"/>
</dbReference>
<gene>
    <name evidence="1" type="ORF">Gotri_021545</name>
</gene>
<organism evidence="1 2">
    <name type="scientific">Gossypium trilobum</name>
    <dbReference type="NCBI Taxonomy" id="34281"/>
    <lineage>
        <taxon>Eukaryota</taxon>
        <taxon>Viridiplantae</taxon>
        <taxon>Streptophyta</taxon>
        <taxon>Embryophyta</taxon>
        <taxon>Tracheophyta</taxon>
        <taxon>Spermatophyta</taxon>
        <taxon>Magnoliopsida</taxon>
        <taxon>eudicotyledons</taxon>
        <taxon>Gunneridae</taxon>
        <taxon>Pentapetalae</taxon>
        <taxon>rosids</taxon>
        <taxon>malvids</taxon>
        <taxon>Malvales</taxon>
        <taxon>Malvaceae</taxon>
        <taxon>Malvoideae</taxon>
        <taxon>Gossypium</taxon>
    </lineage>
</organism>
<keyword evidence="2" id="KW-1185">Reference proteome</keyword>
<comment type="caution">
    <text evidence="1">The sequence shown here is derived from an EMBL/GenBank/DDBJ whole genome shotgun (WGS) entry which is preliminary data.</text>
</comment>